<evidence type="ECO:0000256" key="2">
    <source>
        <dbReference type="ARBA" id="ARBA00004948"/>
    </source>
</evidence>
<dbReference type="PANTHER" id="PTHR34266:SF2">
    <property type="entry name" value="THIAZOLE SYNTHASE"/>
    <property type="match status" value="1"/>
</dbReference>
<dbReference type="SUPFAM" id="SSF110399">
    <property type="entry name" value="ThiG-like"/>
    <property type="match status" value="1"/>
</dbReference>
<proteinExistence type="predicted"/>
<accession>A0ABU5RHV9</accession>
<dbReference type="Pfam" id="PF05690">
    <property type="entry name" value="ThiG"/>
    <property type="match status" value="1"/>
</dbReference>
<comment type="caution">
    <text evidence="9">The sequence shown here is derived from an EMBL/GenBank/DDBJ whole genome shotgun (WGS) entry which is preliminary data.</text>
</comment>
<comment type="pathway">
    <text evidence="2">Cofactor biosynthesis; thiamine diphosphate biosynthesis.</text>
</comment>
<dbReference type="InterPro" id="IPR013785">
    <property type="entry name" value="Aldolase_TIM"/>
</dbReference>
<evidence type="ECO:0000313" key="9">
    <source>
        <dbReference type="EMBL" id="MEA5365339.1"/>
    </source>
</evidence>
<evidence type="ECO:0000256" key="3">
    <source>
        <dbReference type="ARBA" id="ARBA00011960"/>
    </source>
</evidence>
<reference evidence="9 10" key="1">
    <citation type="submission" date="2023-12" db="EMBL/GenBank/DDBJ databases">
        <title>Amycolatopsis sp. V23-08.</title>
        <authorList>
            <person name="Somphong A."/>
        </authorList>
    </citation>
    <scope>NUCLEOTIDE SEQUENCE [LARGE SCALE GENOMIC DNA]</scope>
    <source>
        <strain evidence="9 10">V23-08</strain>
    </source>
</reference>
<evidence type="ECO:0000259" key="8">
    <source>
        <dbReference type="Pfam" id="PF05690"/>
    </source>
</evidence>
<dbReference type="PANTHER" id="PTHR34266">
    <property type="entry name" value="THIAZOLE SYNTHASE"/>
    <property type="match status" value="1"/>
</dbReference>
<keyword evidence="10" id="KW-1185">Reference proteome</keyword>
<name>A0ABU5RHV9_9PSEU</name>
<dbReference type="Gene3D" id="3.20.20.70">
    <property type="entry name" value="Aldolase class I"/>
    <property type="match status" value="1"/>
</dbReference>
<dbReference type="Proteomes" id="UP001304298">
    <property type="component" value="Unassembled WGS sequence"/>
</dbReference>
<keyword evidence="5" id="KW-0784">Thiamine biosynthesis</keyword>
<evidence type="ECO:0000256" key="6">
    <source>
        <dbReference type="ARBA" id="ARBA00023270"/>
    </source>
</evidence>
<dbReference type="EC" id="2.8.1.10" evidence="3"/>
<keyword evidence="6" id="KW-0704">Schiff base</keyword>
<evidence type="ECO:0000256" key="7">
    <source>
        <dbReference type="ARBA" id="ARBA00049897"/>
    </source>
</evidence>
<dbReference type="InterPro" id="IPR033983">
    <property type="entry name" value="Thiazole_synthase_ThiG"/>
</dbReference>
<protein>
    <recommendedName>
        <fullName evidence="3">thiazole synthase</fullName>
        <ecNumber evidence="3">2.8.1.10</ecNumber>
    </recommendedName>
</protein>
<sequence>MRDTNSPADAPAGRPWLVAGGVSFTSRLIVGIEQYSDPRLVADVLAAGGCDVFITTYDPAGDRASLLLSDLDEVVDLSRFGWIGTTSFAYSAGEAVDTAKRLRDAFGIEVIKLDVRTPDNLPDGEPTVAAARTLVADGFAVLPFIRPDVDLATRLVDLGAVALRVMASPVASAQGVLDTDAVRAVIDTAGVPIVVEGGLGTPDHVSDAMALGADAVLVNTAIATAPDSPATAAAMRRAVDATRQPEVAGT</sequence>
<dbReference type="RefSeq" id="WP_323333783.1">
    <property type="nucleotide sequence ID" value="NZ_JAYFSI010000012.1"/>
</dbReference>
<comment type="catalytic activity">
    <reaction evidence="7">
        <text>[ThiS sulfur-carrier protein]-C-terminal-Gly-aminoethanethioate + 2-iminoacetate + 1-deoxy-D-xylulose 5-phosphate = [ThiS sulfur-carrier protein]-C-terminal Gly-Gly + 2-[(2R,5Z)-2-carboxy-4-methylthiazol-5(2H)-ylidene]ethyl phosphate + 2 H2O + H(+)</text>
        <dbReference type="Rhea" id="RHEA:26297"/>
        <dbReference type="Rhea" id="RHEA-COMP:12909"/>
        <dbReference type="Rhea" id="RHEA-COMP:19908"/>
        <dbReference type="ChEBI" id="CHEBI:15377"/>
        <dbReference type="ChEBI" id="CHEBI:15378"/>
        <dbReference type="ChEBI" id="CHEBI:57792"/>
        <dbReference type="ChEBI" id="CHEBI:62899"/>
        <dbReference type="ChEBI" id="CHEBI:77846"/>
        <dbReference type="ChEBI" id="CHEBI:90778"/>
        <dbReference type="ChEBI" id="CHEBI:232372"/>
        <dbReference type="EC" id="2.8.1.10"/>
    </reaction>
</comment>
<gene>
    <name evidence="9" type="ORF">VA596_37825</name>
</gene>
<evidence type="ECO:0000256" key="1">
    <source>
        <dbReference type="ARBA" id="ARBA00002834"/>
    </source>
</evidence>
<keyword evidence="4" id="KW-0808">Transferase</keyword>
<feature type="domain" description="Thiazole synthase ThiG" evidence="8">
    <location>
        <begin position="20"/>
        <end position="249"/>
    </location>
</feature>
<evidence type="ECO:0000256" key="4">
    <source>
        <dbReference type="ARBA" id="ARBA00022679"/>
    </source>
</evidence>
<comment type="function">
    <text evidence="1">Catalyzes the rearrangement of 1-deoxy-D-xylulose 5-phosphate (DXP) to produce the thiazole phosphate moiety of thiamine. Sulfur is provided by the thiocarboxylate moiety of the carrier protein ThiS. In vitro, sulfur can be provided by H(2)S.</text>
</comment>
<dbReference type="InterPro" id="IPR008867">
    <property type="entry name" value="ThiG"/>
</dbReference>
<dbReference type="EMBL" id="JAYFSI010000012">
    <property type="protein sequence ID" value="MEA5365339.1"/>
    <property type="molecule type" value="Genomic_DNA"/>
</dbReference>
<organism evidence="9 10">
    <name type="scientific">Amycolatopsis heterodermiae</name>
    <dbReference type="NCBI Taxonomy" id="3110235"/>
    <lineage>
        <taxon>Bacteria</taxon>
        <taxon>Bacillati</taxon>
        <taxon>Actinomycetota</taxon>
        <taxon>Actinomycetes</taxon>
        <taxon>Pseudonocardiales</taxon>
        <taxon>Pseudonocardiaceae</taxon>
        <taxon>Amycolatopsis</taxon>
    </lineage>
</organism>
<evidence type="ECO:0000313" key="10">
    <source>
        <dbReference type="Proteomes" id="UP001304298"/>
    </source>
</evidence>
<evidence type="ECO:0000256" key="5">
    <source>
        <dbReference type="ARBA" id="ARBA00022977"/>
    </source>
</evidence>